<dbReference type="RefSeq" id="WP_137815424.1">
    <property type="nucleotide sequence ID" value="NZ_BJFL01000024.1"/>
</dbReference>
<comment type="caution">
    <text evidence="1">The sequence shown here is derived from an EMBL/GenBank/DDBJ whole genome shotgun (WGS) entry which is preliminary data.</text>
</comment>
<evidence type="ECO:0000313" key="2">
    <source>
        <dbReference type="Proteomes" id="UP000298860"/>
    </source>
</evidence>
<proteinExistence type="predicted"/>
<dbReference type="EMBL" id="BJFL01000024">
    <property type="protein sequence ID" value="GDY32410.1"/>
    <property type="molecule type" value="Genomic_DNA"/>
</dbReference>
<evidence type="ECO:0000313" key="1">
    <source>
        <dbReference type="EMBL" id="GDY32410.1"/>
    </source>
</evidence>
<gene>
    <name evidence="1" type="ORF">GTS_40430</name>
</gene>
<organism evidence="1 2">
    <name type="scientific">Gandjariella thermophila</name>
    <dbReference type="NCBI Taxonomy" id="1931992"/>
    <lineage>
        <taxon>Bacteria</taxon>
        <taxon>Bacillati</taxon>
        <taxon>Actinomycetota</taxon>
        <taxon>Actinomycetes</taxon>
        <taxon>Pseudonocardiales</taxon>
        <taxon>Pseudonocardiaceae</taxon>
        <taxon>Gandjariella</taxon>
    </lineage>
</organism>
<reference evidence="2" key="1">
    <citation type="submission" date="2019-04" db="EMBL/GenBank/DDBJ databases">
        <title>Draft genome sequence of Pseudonocardiaceae bacterium SL3-2-4.</title>
        <authorList>
            <person name="Ningsih F."/>
            <person name="Yokota A."/>
            <person name="Sakai Y."/>
            <person name="Nanatani K."/>
            <person name="Yabe S."/>
            <person name="Oetari A."/>
            <person name="Sjamsuridzal W."/>
        </authorList>
    </citation>
    <scope>NUCLEOTIDE SEQUENCE [LARGE SCALE GENOMIC DNA]</scope>
    <source>
        <strain evidence="2">SL3-2-4</strain>
    </source>
</reference>
<protein>
    <submittedName>
        <fullName evidence="1">Uncharacterized protein</fullName>
    </submittedName>
</protein>
<dbReference type="OrthoDB" id="3697614at2"/>
<dbReference type="Proteomes" id="UP000298860">
    <property type="component" value="Unassembled WGS sequence"/>
</dbReference>
<sequence>MNDSSSSSPNPVFELSLTFLNGWCDLYLEYGDEQLTIRATTLSNAFNDLVDASIDLAQGRQCVSVMWGGEGNGAFVDLALDATEYLGVVVHEMADSNWFSPALRWAPARGHALFTAYVSFSEFARKLGRELRKIRVQHTDITGYMPHWGWSYPQARYELFESLMARRGFKPVSTQTIRHELQVGRLREPNPAHA</sequence>
<dbReference type="AlphaFoldDB" id="A0A4D4JBL0"/>
<name>A0A4D4JBL0_9PSEU</name>
<keyword evidence="2" id="KW-1185">Reference proteome</keyword>
<accession>A0A4D4JBL0</accession>